<accession>A0ABW2NGA8</accession>
<gene>
    <name evidence="1" type="ORF">ACFQQH_07375</name>
</gene>
<evidence type="ECO:0000313" key="1">
    <source>
        <dbReference type="EMBL" id="MFC7364955.1"/>
    </source>
</evidence>
<organism evidence="1 2">
    <name type="scientific">Bhargavaea changchunensis</name>
    <dbReference type="NCBI Taxonomy" id="2134037"/>
    <lineage>
        <taxon>Bacteria</taxon>
        <taxon>Bacillati</taxon>
        <taxon>Bacillota</taxon>
        <taxon>Bacilli</taxon>
        <taxon>Bacillales</taxon>
        <taxon>Caryophanaceae</taxon>
        <taxon>Bhargavaea</taxon>
    </lineage>
</organism>
<name>A0ABW2NGA8_9BACL</name>
<sequence>MNDQERLISAYSRLWKGREAAQQASSIQEISSLAEDELADRLTHPRLRKGREAKFTEIKDRIRSSALPDEDQEILICFYRSLML</sequence>
<reference evidence="2" key="1">
    <citation type="journal article" date="2019" name="Int. J. Syst. Evol. Microbiol.">
        <title>The Global Catalogue of Microorganisms (GCM) 10K type strain sequencing project: providing services to taxonomists for standard genome sequencing and annotation.</title>
        <authorList>
            <consortium name="The Broad Institute Genomics Platform"/>
            <consortium name="The Broad Institute Genome Sequencing Center for Infectious Disease"/>
            <person name="Wu L."/>
            <person name="Ma J."/>
        </authorList>
    </citation>
    <scope>NUCLEOTIDE SEQUENCE [LARGE SCALE GENOMIC DNA]</scope>
    <source>
        <strain evidence="2">JCM 4738</strain>
    </source>
</reference>
<protein>
    <submittedName>
        <fullName evidence="1">Uncharacterized protein</fullName>
    </submittedName>
</protein>
<keyword evidence="2" id="KW-1185">Reference proteome</keyword>
<proteinExistence type="predicted"/>
<dbReference type="RefSeq" id="WP_157295429.1">
    <property type="nucleotide sequence ID" value="NZ_JBHTCT010000012.1"/>
</dbReference>
<dbReference type="Proteomes" id="UP001596483">
    <property type="component" value="Unassembled WGS sequence"/>
</dbReference>
<dbReference type="EMBL" id="JBHTCT010000012">
    <property type="protein sequence ID" value="MFC7364955.1"/>
    <property type="molecule type" value="Genomic_DNA"/>
</dbReference>
<comment type="caution">
    <text evidence="1">The sequence shown here is derived from an EMBL/GenBank/DDBJ whole genome shotgun (WGS) entry which is preliminary data.</text>
</comment>
<evidence type="ECO:0000313" key="2">
    <source>
        <dbReference type="Proteomes" id="UP001596483"/>
    </source>
</evidence>